<sequence>MNFSFATDSPFNTVLMSPEGRIAYRIDTPSYLPVAITTVKKAVSSSSPQGDVEVGRVIWQTGRAALIIHGREVTIHRSIFGSSRTFTAANEQSYKWSFHEGSSLLASNDSRQAPAATFTPSNKLNPGLLHLTPHGLTFLDETILTFVYVEGERRNAQRKKSLGG</sequence>
<evidence type="ECO:0000313" key="2">
    <source>
        <dbReference type="Proteomes" id="UP000790377"/>
    </source>
</evidence>
<protein>
    <submittedName>
        <fullName evidence="1">Uncharacterized protein</fullName>
    </submittedName>
</protein>
<name>A0ACB8ADD4_9AGAM</name>
<accession>A0ACB8ADD4</accession>
<evidence type="ECO:0000313" key="1">
    <source>
        <dbReference type="EMBL" id="KAH7911103.1"/>
    </source>
</evidence>
<proteinExistence type="predicted"/>
<comment type="caution">
    <text evidence="1">The sequence shown here is derived from an EMBL/GenBank/DDBJ whole genome shotgun (WGS) entry which is preliminary data.</text>
</comment>
<dbReference type="Proteomes" id="UP000790377">
    <property type="component" value="Unassembled WGS sequence"/>
</dbReference>
<organism evidence="1 2">
    <name type="scientific">Hygrophoropsis aurantiaca</name>
    <dbReference type="NCBI Taxonomy" id="72124"/>
    <lineage>
        <taxon>Eukaryota</taxon>
        <taxon>Fungi</taxon>
        <taxon>Dikarya</taxon>
        <taxon>Basidiomycota</taxon>
        <taxon>Agaricomycotina</taxon>
        <taxon>Agaricomycetes</taxon>
        <taxon>Agaricomycetidae</taxon>
        <taxon>Boletales</taxon>
        <taxon>Coniophorineae</taxon>
        <taxon>Hygrophoropsidaceae</taxon>
        <taxon>Hygrophoropsis</taxon>
    </lineage>
</organism>
<gene>
    <name evidence="1" type="ORF">BJ138DRAFT_28732</name>
</gene>
<reference evidence="1" key="1">
    <citation type="journal article" date="2021" name="New Phytol.">
        <title>Evolutionary innovations through gain and loss of genes in the ectomycorrhizal Boletales.</title>
        <authorList>
            <person name="Wu G."/>
            <person name="Miyauchi S."/>
            <person name="Morin E."/>
            <person name="Kuo A."/>
            <person name="Drula E."/>
            <person name="Varga T."/>
            <person name="Kohler A."/>
            <person name="Feng B."/>
            <person name="Cao Y."/>
            <person name="Lipzen A."/>
            <person name="Daum C."/>
            <person name="Hundley H."/>
            <person name="Pangilinan J."/>
            <person name="Johnson J."/>
            <person name="Barry K."/>
            <person name="LaButti K."/>
            <person name="Ng V."/>
            <person name="Ahrendt S."/>
            <person name="Min B."/>
            <person name="Choi I.G."/>
            <person name="Park H."/>
            <person name="Plett J.M."/>
            <person name="Magnuson J."/>
            <person name="Spatafora J.W."/>
            <person name="Nagy L.G."/>
            <person name="Henrissat B."/>
            <person name="Grigoriev I.V."/>
            <person name="Yang Z.L."/>
            <person name="Xu J."/>
            <person name="Martin F.M."/>
        </authorList>
    </citation>
    <scope>NUCLEOTIDE SEQUENCE</scope>
    <source>
        <strain evidence="1">ATCC 28755</strain>
    </source>
</reference>
<dbReference type="EMBL" id="MU267689">
    <property type="protein sequence ID" value="KAH7911103.1"/>
    <property type="molecule type" value="Genomic_DNA"/>
</dbReference>
<keyword evidence="2" id="KW-1185">Reference proteome</keyword>